<dbReference type="Pfam" id="PF02098">
    <property type="entry name" value="His_binding"/>
    <property type="match status" value="1"/>
</dbReference>
<reference evidence="1" key="1">
    <citation type="submission" date="2014-03" db="EMBL/GenBank/DDBJ databases">
        <title>The sialotranscriptome of Amblyomma triste, Amblyomma parvum and Amblyomma cajennense ticks, uncovered by 454-based RNA-seq.</title>
        <authorList>
            <person name="Garcia G.R."/>
            <person name="Gardinassi L.G."/>
            <person name="Ribeiro J.M."/>
            <person name="Anatriello E."/>
            <person name="Ferreira B.R."/>
            <person name="Moreira H.N."/>
            <person name="Mafra C."/>
            <person name="Olegario M.M."/>
            <person name="Szabo P.J."/>
            <person name="Miranda-Santos I.K."/>
            <person name="Maruyama S.R."/>
        </authorList>
    </citation>
    <scope>NUCLEOTIDE SEQUENCE</scope>
    <source>
        <strain evidence="1">Mato Grasso do Sul</strain>
        <tissue evidence="1">Salivary glands</tissue>
    </source>
</reference>
<dbReference type="AlphaFoldDB" id="A0A023GAK5"/>
<dbReference type="InterPro" id="IPR012674">
    <property type="entry name" value="Calycin"/>
</dbReference>
<dbReference type="GO" id="GO:0043176">
    <property type="term" value="F:amine binding"/>
    <property type="evidence" value="ECO:0007669"/>
    <property type="project" value="InterPro"/>
</dbReference>
<proteinExistence type="evidence at transcript level"/>
<organism evidence="1">
    <name type="scientific">Amblyomma triste</name>
    <name type="common">Neotropical tick</name>
    <dbReference type="NCBI Taxonomy" id="251400"/>
    <lineage>
        <taxon>Eukaryota</taxon>
        <taxon>Metazoa</taxon>
        <taxon>Ecdysozoa</taxon>
        <taxon>Arthropoda</taxon>
        <taxon>Chelicerata</taxon>
        <taxon>Arachnida</taxon>
        <taxon>Acari</taxon>
        <taxon>Parasitiformes</taxon>
        <taxon>Ixodida</taxon>
        <taxon>Ixodoidea</taxon>
        <taxon>Ixodidae</taxon>
        <taxon>Amblyomminae</taxon>
        <taxon>Amblyomma</taxon>
    </lineage>
</organism>
<dbReference type="Gene3D" id="2.40.128.20">
    <property type="match status" value="1"/>
</dbReference>
<dbReference type="GO" id="GO:0030682">
    <property type="term" value="P:symbiont-mediated perturbation of host defenses"/>
    <property type="evidence" value="ECO:0007669"/>
    <property type="project" value="InterPro"/>
</dbReference>
<dbReference type="SUPFAM" id="SSF50814">
    <property type="entry name" value="Lipocalins"/>
    <property type="match status" value="1"/>
</dbReference>
<dbReference type="EMBL" id="GBBM01004511">
    <property type="protein sequence ID" value="JAC30907.1"/>
    <property type="molecule type" value="mRNA"/>
</dbReference>
<name>A0A023GAK5_AMBTT</name>
<accession>A0A023GAK5</accession>
<dbReference type="InterPro" id="IPR002970">
    <property type="entry name" value="Tick_his-bd"/>
</dbReference>
<sequence length="199" mass="22435">MGIDLAFYMLATTRLAYGILYEDDPLNAGHQRSSDFTSVSELIFVEMQSKGINAMPIPMCQAMMKLRRLQGGSFNYIVYSAVGTPTTPLKAFVTTLTTGITGRQHRQHPNTIKFQTSEHGVYNTFKMMFADPVNGCFILVGFGGYNRRGCRLLRTSSTVHLHIPQECARVYSSNCPPQDRRIYFPACGTRIPHIVNWNR</sequence>
<protein>
    <submittedName>
        <fullName evidence="1">Putative secreted protein</fullName>
    </submittedName>
</protein>
<evidence type="ECO:0000313" key="1">
    <source>
        <dbReference type="EMBL" id="JAC30907.1"/>
    </source>
</evidence>